<keyword evidence="3" id="KW-0804">Transcription</keyword>
<comment type="caution">
    <text evidence="5">The sequence shown here is derived from an EMBL/GenBank/DDBJ whole genome shotgun (WGS) entry which is preliminary data.</text>
</comment>
<dbReference type="Gene3D" id="3.40.50.2300">
    <property type="match status" value="2"/>
</dbReference>
<feature type="domain" description="HTH lacI-type" evidence="4">
    <location>
        <begin position="8"/>
        <end position="62"/>
    </location>
</feature>
<dbReference type="AlphaFoldDB" id="A0A2A2F0P4"/>
<name>A0A2A2F0P4_9GAMM</name>
<evidence type="ECO:0000256" key="3">
    <source>
        <dbReference type="ARBA" id="ARBA00023163"/>
    </source>
</evidence>
<dbReference type="RefSeq" id="WP_095619837.1">
    <property type="nucleotide sequence ID" value="NZ_NSKB01000002.1"/>
</dbReference>
<evidence type="ECO:0000259" key="4">
    <source>
        <dbReference type="PROSITE" id="PS50932"/>
    </source>
</evidence>
<dbReference type="PANTHER" id="PTHR30146">
    <property type="entry name" value="LACI-RELATED TRANSCRIPTIONAL REPRESSOR"/>
    <property type="match status" value="1"/>
</dbReference>
<dbReference type="Pfam" id="PF13377">
    <property type="entry name" value="Peripla_BP_3"/>
    <property type="match status" value="1"/>
</dbReference>
<evidence type="ECO:0000256" key="2">
    <source>
        <dbReference type="ARBA" id="ARBA00023125"/>
    </source>
</evidence>
<dbReference type="SMART" id="SM00354">
    <property type="entry name" value="HTH_LACI"/>
    <property type="match status" value="1"/>
</dbReference>
<gene>
    <name evidence="5" type="ORF">CK498_05395</name>
</gene>
<reference evidence="5 6" key="1">
    <citation type="submission" date="2017-08" db="EMBL/GenBank/DDBJ databases">
        <title>Halomonas alkalisoli sp. nov., isolated from saline alkaline soil.</title>
        <authorList>
            <person name="Wang D."/>
            <person name="Zhang G."/>
        </authorList>
    </citation>
    <scope>NUCLEOTIDE SEQUENCE [LARGE SCALE GENOMIC DNA]</scope>
    <source>
        <strain evidence="5 6">WRN001</strain>
    </source>
</reference>
<dbReference type="Gene3D" id="1.10.260.40">
    <property type="entry name" value="lambda repressor-like DNA-binding domains"/>
    <property type="match status" value="1"/>
</dbReference>
<evidence type="ECO:0000313" key="6">
    <source>
        <dbReference type="Proteomes" id="UP000217771"/>
    </source>
</evidence>
<keyword evidence="1" id="KW-0805">Transcription regulation</keyword>
<accession>A0A2A2F0P4</accession>
<dbReference type="PANTHER" id="PTHR30146:SF109">
    <property type="entry name" value="HTH-TYPE TRANSCRIPTIONAL REGULATOR GALS"/>
    <property type="match status" value="1"/>
</dbReference>
<organism evidence="5 6">
    <name type="scientific">Halomonas salipaludis</name>
    <dbReference type="NCBI Taxonomy" id="2032625"/>
    <lineage>
        <taxon>Bacteria</taxon>
        <taxon>Pseudomonadati</taxon>
        <taxon>Pseudomonadota</taxon>
        <taxon>Gammaproteobacteria</taxon>
        <taxon>Oceanospirillales</taxon>
        <taxon>Halomonadaceae</taxon>
        <taxon>Halomonas</taxon>
    </lineage>
</organism>
<dbReference type="SUPFAM" id="SSF53822">
    <property type="entry name" value="Periplasmic binding protein-like I"/>
    <property type="match status" value="1"/>
</dbReference>
<proteinExistence type="predicted"/>
<dbReference type="InterPro" id="IPR000843">
    <property type="entry name" value="HTH_LacI"/>
</dbReference>
<keyword evidence="6" id="KW-1185">Reference proteome</keyword>
<dbReference type="GO" id="GO:0003700">
    <property type="term" value="F:DNA-binding transcription factor activity"/>
    <property type="evidence" value="ECO:0007669"/>
    <property type="project" value="TreeGrafter"/>
</dbReference>
<evidence type="ECO:0000313" key="5">
    <source>
        <dbReference type="EMBL" id="PAU78162.1"/>
    </source>
</evidence>
<dbReference type="Proteomes" id="UP000217771">
    <property type="component" value="Unassembled WGS sequence"/>
</dbReference>
<protein>
    <submittedName>
        <fullName evidence="5">LacI family transcriptional regulator</fullName>
    </submittedName>
</protein>
<dbReference type="Pfam" id="PF00356">
    <property type="entry name" value="LacI"/>
    <property type="match status" value="1"/>
</dbReference>
<dbReference type="InterPro" id="IPR010982">
    <property type="entry name" value="Lambda_DNA-bd_dom_sf"/>
</dbReference>
<dbReference type="InterPro" id="IPR028082">
    <property type="entry name" value="Peripla_BP_I"/>
</dbReference>
<dbReference type="InterPro" id="IPR046335">
    <property type="entry name" value="LacI/GalR-like_sensor"/>
</dbReference>
<dbReference type="GO" id="GO:0000976">
    <property type="term" value="F:transcription cis-regulatory region binding"/>
    <property type="evidence" value="ECO:0007669"/>
    <property type="project" value="TreeGrafter"/>
</dbReference>
<dbReference type="PROSITE" id="PS50932">
    <property type="entry name" value="HTH_LACI_2"/>
    <property type="match status" value="1"/>
</dbReference>
<dbReference type="SUPFAM" id="SSF47413">
    <property type="entry name" value="lambda repressor-like DNA-binding domains"/>
    <property type="match status" value="1"/>
</dbReference>
<dbReference type="EMBL" id="NSKB01000002">
    <property type="protein sequence ID" value="PAU78162.1"/>
    <property type="molecule type" value="Genomic_DNA"/>
</dbReference>
<sequence>MKKKGRRLKLADVAAHCNVSISTASRALSGTPGVRADLRERILATARELNYQQPSTLAGLRIVVLASARAMVDYQRNQFTTHVLYGIKAQAKLLDMELEMQSAPDRHSELVLLKEAEASKEVAGLLFLAVDDEVVLAQARTLSKPIVLVNGDDPLVQLSSVAPHNRAAAAAATQYLVDLGHQRILFCTNPGRRTIERRREGWLESLPAEVQAYRDELIVEVEEWTPEAARAGIAARLEQGHDFTAVLCAGDSLAIGVVLELRARGLRVPQDISVVGIDGLPQGELLIPALTSVHVPMHSIGQAAVNLMRDHVLDESFTARRVELACELVVRSSSGLKSQL</sequence>
<dbReference type="CDD" id="cd01392">
    <property type="entry name" value="HTH_LacI"/>
    <property type="match status" value="1"/>
</dbReference>
<dbReference type="CDD" id="cd06267">
    <property type="entry name" value="PBP1_LacI_sugar_binding-like"/>
    <property type="match status" value="1"/>
</dbReference>
<dbReference type="OrthoDB" id="5681588at2"/>
<evidence type="ECO:0000256" key="1">
    <source>
        <dbReference type="ARBA" id="ARBA00023015"/>
    </source>
</evidence>
<keyword evidence="2" id="KW-0238">DNA-binding</keyword>